<proteinExistence type="predicted"/>
<organism evidence="1 2">
    <name type="scientific">Rousettus aegyptiacus</name>
    <name type="common">Egyptian fruit bat</name>
    <name type="synonym">Pteropus aegyptiacus</name>
    <dbReference type="NCBI Taxonomy" id="9407"/>
    <lineage>
        <taxon>Eukaryota</taxon>
        <taxon>Metazoa</taxon>
        <taxon>Chordata</taxon>
        <taxon>Craniata</taxon>
        <taxon>Vertebrata</taxon>
        <taxon>Euteleostomi</taxon>
        <taxon>Mammalia</taxon>
        <taxon>Eutheria</taxon>
        <taxon>Laurasiatheria</taxon>
        <taxon>Chiroptera</taxon>
        <taxon>Yinpterochiroptera</taxon>
        <taxon>Pteropodoidea</taxon>
        <taxon>Pteropodidae</taxon>
        <taxon>Rousettinae</taxon>
        <taxon>Rousettus</taxon>
    </lineage>
</organism>
<evidence type="ECO:0000313" key="1">
    <source>
        <dbReference type="EMBL" id="KAF6422647.1"/>
    </source>
</evidence>
<evidence type="ECO:0000313" key="2">
    <source>
        <dbReference type="Proteomes" id="UP000593571"/>
    </source>
</evidence>
<dbReference type="Proteomes" id="UP000593571">
    <property type="component" value="Unassembled WGS sequence"/>
</dbReference>
<reference evidence="1 2" key="1">
    <citation type="journal article" date="2020" name="Nature">
        <title>Six reference-quality genomes reveal evolution of bat adaptations.</title>
        <authorList>
            <person name="Jebb D."/>
            <person name="Huang Z."/>
            <person name="Pippel M."/>
            <person name="Hughes G.M."/>
            <person name="Lavrichenko K."/>
            <person name="Devanna P."/>
            <person name="Winkler S."/>
            <person name="Jermiin L.S."/>
            <person name="Skirmuntt E.C."/>
            <person name="Katzourakis A."/>
            <person name="Burkitt-Gray L."/>
            <person name="Ray D.A."/>
            <person name="Sullivan K.A.M."/>
            <person name="Roscito J.G."/>
            <person name="Kirilenko B.M."/>
            <person name="Davalos L.M."/>
            <person name="Corthals A.P."/>
            <person name="Power M.L."/>
            <person name="Jones G."/>
            <person name="Ransome R.D."/>
            <person name="Dechmann D.K.N."/>
            <person name="Locatelli A.G."/>
            <person name="Puechmaille S.J."/>
            <person name="Fedrigo O."/>
            <person name="Jarvis E.D."/>
            <person name="Hiller M."/>
            <person name="Vernes S.C."/>
            <person name="Myers E.W."/>
            <person name="Teeling E.C."/>
        </authorList>
    </citation>
    <scope>NUCLEOTIDE SEQUENCE [LARGE SCALE GENOMIC DNA]</scope>
    <source>
        <strain evidence="1">MRouAeg1</strain>
        <tissue evidence="1">Muscle</tissue>
    </source>
</reference>
<accession>A0A7J8DHG9</accession>
<comment type="caution">
    <text evidence="1">The sequence shown here is derived from an EMBL/GenBank/DDBJ whole genome shotgun (WGS) entry which is preliminary data.</text>
</comment>
<name>A0A7J8DHG9_ROUAE</name>
<gene>
    <name evidence="1" type="ORF">HJG63_008491</name>
</gene>
<keyword evidence="2" id="KW-1185">Reference proteome</keyword>
<protein>
    <submittedName>
        <fullName evidence="1">Uncharacterized protein</fullName>
    </submittedName>
</protein>
<dbReference type="AlphaFoldDB" id="A0A7J8DHG9"/>
<sequence>MPLPQDDLEGAEDNILQIHPNKNLTVRDCQEMETVPQVPPPPGRARQVTHVHPLCTSNRHSRVPQPGNNRGHSSPALSLLKFTLQQALFKLTHAMHFKEHFCADPFLDLGSEHDGTASQCGPALPEPESEGCQDVPVHVHGRCSMTQCLVKCSFADDNASCKERALLMRNLVQKYVLGRAHCFNNAGNLSVCVRGSAPSCPLHHRHKARLENEGLPYAHWRIPVHLIADSWHSSPFRGHSPAPTCSQFFSHRALKTTWTTSLRPKHSR</sequence>
<dbReference type="EMBL" id="JACASE010000012">
    <property type="protein sequence ID" value="KAF6422647.1"/>
    <property type="molecule type" value="Genomic_DNA"/>
</dbReference>